<dbReference type="AlphaFoldDB" id="A0A015JYW8"/>
<feature type="compositionally biased region" description="Basic and acidic residues" evidence="1">
    <location>
        <begin position="16"/>
        <end position="25"/>
    </location>
</feature>
<evidence type="ECO:0000313" key="3">
    <source>
        <dbReference type="Proteomes" id="UP000022910"/>
    </source>
</evidence>
<evidence type="ECO:0000256" key="1">
    <source>
        <dbReference type="SAM" id="MobiDB-lite"/>
    </source>
</evidence>
<dbReference type="HOGENOM" id="CLU_1960784_0_0_1"/>
<dbReference type="STRING" id="1432141.A0A015JYW8"/>
<evidence type="ECO:0000313" key="2">
    <source>
        <dbReference type="EMBL" id="EXX60274.1"/>
    </source>
</evidence>
<organism evidence="2 3">
    <name type="scientific">Rhizophagus irregularis (strain DAOM 197198w)</name>
    <name type="common">Glomus intraradices</name>
    <dbReference type="NCBI Taxonomy" id="1432141"/>
    <lineage>
        <taxon>Eukaryota</taxon>
        <taxon>Fungi</taxon>
        <taxon>Fungi incertae sedis</taxon>
        <taxon>Mucoromycota</taxon>
        <taxon>Glomeromycotina</taxon>
        <taxon>Glomeromycetes</taxon>
        <taxon>Glomerales</taxon>
        <taxon>Glomeraceae</taxon>
        <taxon>Rhizophagus</taxon>
    </lineage>
</organism>
<keyword evidence="3" id="KW-1185">Reference proteome</keyword>
<dbReference type="InterPro" id="IPR025204">
    <property type="entry name" value="CENP-L"/>
</dbReference>
<proteinExistence type="predicted"/>
<dbReference type="Proteomes" id="UP000022910">
    <property type="component" value="Unassembled WGS sequence"/>
</dbReference>
<dbReference type="Pfam" id="PF13092">
    <property type="entry name" value="CENP-L"/>
    <property type="match status" value="1"/>
</dbReference>
<accession>A0A015JYW8</accession>
<protein>
    <submittedName>
        <fullName evidence="2">Uncharacterized protein</fullName>
    </submittedName>
</protein>
<reference evidence="2 3" key="1">
    <citation type="submission" date="2014-02" db="EMBL/GenBank/DDBJ databases">
        <title>Single nucleus genome sequencing reveals high similarity among nuclei of an endomycorrhizal fungus.</title>
        <authorList>
            <person name="Lin K."/>
            <person name="Geurts R."/>
            <person name="Zhang Z."/>
            <person name="Limpens E."/>
            <person name="Saunders D.G."/>
            <person name="Mu D."/>
            <person name="Pang E."/>
            <person name="Cao H."/>
            <person name="Cha H."/>
            <person name="Lin T."/>
            <person name="Zhou Q."/>
            <person name="Shang Y."/>
            <person name="Li Y."/>
            <person name="Ivanov S."/>
            <person name="Sharma T."/>
            <person name="Velzen R.V."/>
            <person name="Ruijter N.D."/>
            <person name="Aanen D.K."/>
            <person name="Win J."/>
            <person name="Kamoun S."/>
            <person name="Bisseling T."/>
            <person name="Huang S."/>
        </authorList>
    </citation>
    <scope>NUCLEOTIDE SEQUENCE [LARGE SCALE GENOMIC DNA]</scope>
    <source>
        <strain evidence="3">DAOM197198w</strain>
    </source>
</reference>
<dbReference type="EMBL" id="JEMT01025974">
    <property type="protein sequence ID" value="EXX60274.1"/>
    <property type="molecule type" value="Genomic_DNA"/>
</dbReference>
<gene>
    <name evidence="2" type="ORF">RirG_181460</name>
</gene>
<sequence length="128" mass="14975">MSKRKDDQKKRKRSVRSNEMEEGQREITAELDSDIFINKTFLLYRCTPFYKFEHIKFTQYGKELHNFITGQMLNRIPLVCDNGEENDFISEGKVVELFISKIKLSNWNGTNGMPIGVEIKFKPKGIAH</sequence>
<comment type="caution">
    <text evidence="2">The sequence shown here is derived from an EMBL/GenBank/DDBJ whole genome shotgun (WGS) entry which is preliminary data.</text>
</comment>
<feature type="region of interest" description="Disordered" evidence="1">
    <location>
        <begin position="1"/>
        <end position="25"/>
    </location>
</feature>
<name>A0A015JYW8_RHIIW</name>
<dbReference type="OrthoDB" id="8864979at2759"/>